<dbReference type="RefSeq" id="WP_183523899.1">
    <property type="nucleotide sequence ID" value="NZ_JACIJM010000001.1"/>
</dbReference>
<keyword evidence="8 14" id="KW-0169">Cobalamin biosynthesis</keyword>
<evidence type="ECO:0000256" key="8">
    <source>
        <dbReference type="ARBA" id="ARBA00022573"/>
    </source>
</evidence>
<evidence type="ECO:0000256" key="15">
    <source>
        <dbReference type="PIRSR" id="PIRSR006135-1"/>
    </source>
</evidence>
<dbReference type="GO" id="GO:0008820">
    <property type="term" value="F:cobinamide phosphate guanylyltransferase activity"/>
    <property type="evidence" value="ECO:0007669"/>
    <property type="project" value="UniProtKB-UniRule"/>
</dbReference>
<evidence type="ECO:0000256" key="3">
    <source>
        <dbReference type="ARBA" id="ARBA00001522"/>
    </source>
</evidence>
<feature type="active site" description="GMP-histidine intermediate" evidence="15">
    <location>
        <position position="51"/>
    </location>
</feature>
<evidence type="ECO:0000256" key="7">
    <source>
        <dbReference type="ARBA" id="ARBA00007490"/>
    </source>
</evidence>
<evidence type="ECO:0000256" key="10">
    <source>
        <dbReference type="ARBA" id="ARBA00022741"/>
    </source>
</evidence>
<evidence type="ECO:0000256" key="2">
    <source>
        <dbReference type="ARBA" id="ARBA00000711"/>
    </source>
</evidence>
<comment type="caution">
    <text evidence="17">The sequence shown here is derived from an EMBL/GenBank/DDBJ whole genome shotgun (WGS) entry which is preliminary data.</text>
</comment>
<dbReference type="PANTHER" id="PTHR34848:SF1">
    <property type="entry name" value="BIFUNCTIONAL ADENOSYLCOBALAMIN BIOSYNTHESIS PROTEIN COBU"/>
    <property type="match status" value="1"/>
</dbReference>
<evidence type="ECO:0000256" key="14">
    <source>
        <dbReference type="PIRNR" id="PIRNR006135"/>
    </source>
</evidence>
<comment type="catalytic activity">
    <reaction evidence="3">
        <text>adenosylcob(III)inamide + GTP = adenosylcob(III)inamide phosphate + GDP + H(+)</text>
        <dbReference type="Rhea" id="RHEA:15765"/>
        <dbReference type="ChEBI" id="CHEBI:2480"/>
        <dbReference type="ChEBI" id="CHEBI:15378"/>
        <dbReference type="ChEBI" id="CHEBI:37565"/>
        <dbReference type="ChEBI" id="CHEBI:58189"/>
        <dbReference type="ChEBI" id="CHEBI:58502"/>
        <dbReference type="EC" id="2.7.1.156"/>
    </reaction>
</comment>
<accession>A0A7W9EWD3</accession>
<evidence type="ECO:0000256" key="11">
    <source>
        <dbReference type="ARBA" id="ARBA00022777"/>
    </source>
</evidence>
<comment type="pathway">
    <text evidence="5 14">Cofactor biosynthesis; adenosylcobalamin biosynthesis; adenosylcobalamin from cob(II)yrinate a,c-diamide: step 6/7.</text>
</comment>
<comment type="similarity">
    <text evidence="7 14">Belongs to the CobU/CobP family.</text>
</comment>
<dbReference type="PIRSF" id="PIRSF006135">
    <property type="entry name" value="CobU"/>
    <property type="match status" value="1"/>
</dbReference>
<dbReference type="GO" id="GO:0005525">
    <property type="term" value="F:GTP binding"/>
    <property type="evidence" value="ECO:0007669"/>
    <property type="project" value="UniProtKB-UniRule"/>
</dbReference>
<dbReference type="NCBIfam" id="NF004469">
    <property type="entry name" value="PRK05800.1"/>
    <property type="match status" value="1"/>
</dbReference>
<keyword evidence="17" id="KW-0548">Nucleotidyltransferase</keyword>
<dbReference type="SUPFAM" id="SSF52540">
    <property type="entry name" value="P-loop containing nucleoside triphosphate hydrolases"/>
    <property type="match status" value="1"/>
</dbReference>
<comment type="catalytic activity">
    <reaction evidence="1 14">
        <text>adenosylcob(III)inamide + ATP = adenosylcob(III)inamide phosphate + ADP + H(+)</text>
        <dbReference type="Rhea" id="RHEA:15769"/>
        <dbReference type="ChEBI" id="CHEBI:2480"/>
        <dbReference type="ChEBI" id="CHEBI:15378"/>
        <dbReference type="ChEBI" id="CHEBI:30616"/>
        <dbReference type="ChEBI" id="CHEBI:58502"/>
        <dbReference type="ChEBI" id="CHEBI:456216"/>
        <dbReference type="EC" id="2.7.1.156"/>
    </reaction>
</comment>
<evidence type="ECO:0000256" key="9">
    <source>
        <dbReference type="ARBA" id="ARBA00022679"/>
    </source>
</evidence>
<proteinExistence type="inferred from homology"/>
<keyword evidence="18" id="KW-1185">Reference proteome</keyword>
<evidence type="ECO:0000256" key="4">
    <source>
        <dbReference type="ARBA" id="ARBA00003889"/>
    </source>
</evidence>
<dbReference type="Proteomes" id="UP000535415">
    <property type="component" value="Unassembled WGS sequence"/>
</dbReference>
<name>A0A7W9EWD3_9RHOB</name>
<keyword evidence="9 14" id="KW-0808">Transferase</keyword>
<evidence type="ECO:0000313" key="17">
    <source>
        <dbReference type="EMBL" id="MBB5720489.1"/>
    </source>
</evidence>
<evidence type="ECO:0000256" key="6">
    <source>
        <dbReference type="ARBA" id="ARBA00005159"/>
    </source>
</evidence>
<keyword evidence="11 14" id="KW-0418">Kinase</keyword>
<keyword evidence="13 14" id="KW-0342">GTP-binding</keyword>
<sequence length="186" mass="20106">MRKTLYFVTGGAASGKSTFAETLARGTEKPKIYVATMQPYDDEMRAKLTKHQSDRGDDWTTIEAPIDVVTILKKAQPTDVILLDCVTLWLTNVLLADHDVEAACGELVNALVTCRCDVVVVSNEVGMGIVPDNALSRKFRNMQGKINQMIAARADTVITVISGLPLVLKGSCDLVSATHVFPAGKV</sequence>
<feature type="binding site" evidence="16">
    <location>
        <position position="84"/>
    </location>
    <ligand>
        <name>GTP</name>
        <dbReference type="ChEBI" id="CHEBI:37565"/>
    </ligand>
</feature>
<dbReference type="EMBL" id="JACIJM010000001">
    <property type="protein sequence ID" value="MBB5720489.1"/>
    <property type="molecule type" value="Genomic_DNA"/>
</dbReference>
<feature type="binding site" evidence="16">
    <location>
        <position position="63"/>
    </location>
    <ligand>
        <name>GTP</name>
        <dbReference type="ChEBI" id="CHEBI:37565"/>
    </ligand>
</feature>
<evidence type="ECO:0000313" key="18">
    <source>
        <dbReference type="Proteomes" id="UP000535415"/>
    </source>
</evidence>
<evidence type="ECO:0000256" key="5">
    <source>
        <dbReference type="ARBA" id="ARBA00004692"/>
    </source>
</evidence>
<dbReference type="EC" id="2.7.7.62" evidence="14"/>
<dbReference type="GO" id="GO:0043752">
    <property type="term" value="F:adenosylcobinamide kinase activity"/>
    <property type="evidence" value="ECO:0007669"/>
    <property type="project" value="UniProtKB-EC"/>
</dbReference>
<protein>
    <recommendedName>
        <fullName evidence="14">Bifunctional adenosylcobalamin biosynthesis protein</fullName>
        <ecNumber evidence="14">2.7.1.156</ecNumber>
        <ecNumber evidence="14">2.7.7.62</ecNumber>
    </recommendedName>
</protein>
<keyword evidence="12 14" id="KW-0067">ATP-binding</keyword>
<comment type="pathway">
    <text evidence="6 14">Cofactor biosynthesis; adenosylcobalamin biosynthesis; adenosylcobalamin from cob(II)yrinate a,c-diamide: step 5/7.</text>
</comment>
<keyword evidence="10 14" id="KW-0547">Nucleotide-binding</keyword>
<dbReference type="UniPathway" id="UPA00148">
    <property type="reaction ID" value="UER00236"/>
</dbReference>
<dbReference type="Pfam" id="PF02283">
    <property type="entry name" value="CobU"/>
    <property type="match status" value="1"/>
</dbReference>
<comment type="catalytic activity">
    <reaction evidence="2 14">
        <text>adenosylcob(III)inamide phosphate + GTP + H(+) = adenosylcob(III)inamide-GDP + diphosphate</text>
        <dbReference type="Rhea" id="RHEA:22712"/>
        <dbReference type="ChEBI" id="CHEBI:15378"/>
        <dbReference type="ChEBI" id="CHEBI:33019"/>
        <dbReference type="ChEBI" id="CHEBI:37565"/>
        <dbReference type="ChEBI" id="CHEBI:58502"/>
        <dbReference type="ChEBI" id="CHEBI:60487"/>
        <dbReference type="EC" id="2.7.7.62"/>
    </reaction>
</comment>
<dbReference type="EC" id="2.7.1.156" evidence="14"/>
<dbReference type="GO" id="GO:0005524">
    <property type="term" value="F:ATP binding"/>
    <property type="evidence" value="ECO:0007669"/>
    <property type="project" value="UniProtKB-UniRule"/>
</dbReference>
<dbReference type="PANTHER" id="PTHR34848">
    <property type="match status" value="1"/>
</dbReference>
<evidence type="ECO:0000256" key="16">
    <source>
        <dbReference type="PIRSR" id="PIRSR006135-2"/>
    </source>
</evidence>
<dbReference type="GO" id="GO:0009236">
    <property type="term" value="P:cobalamin biosynthetic process"/>
    <property type="evidence" value="ECO:0007669"/>
    <property type="project" value="UniProtKB-UniRule"/>
</dbReference>
<reference evidence="17 18" key="1">
    <citation type="submission" date="2020-08" db="EMBL/GenBank/DDBJ databases">
        <title>Genomic Encyclopedia of Type Strains, Phase IV (KMG-IV): sequencing the most valuable type-strain genomes for metagenomic binning, comparative biology and taxonomic classification.</title>
        <authorList>
            <person name="Goeker M."/>
        </authorList>
    </citation>
    <scope>NUCLEOTIDE SEQUENCE [LARGE SCALE GENOMIC DNA]</scope>
    <source>
        <strain evidence="17 18">DSM 101064</strain>
    </source>
</reference>
<gene>
    <name evidence="17" type="ORF">FHS72_000093</name>
</gene>
<dbReference type="Gene3D" id="3.40.50.300">
    <property type="entry name" value="P-loop containing nucleotide triphosphate hydrolases"/>
    <property type="match status" value="1"/>
</dbReference>
<comment type="function">
    <text evidence="4 14">Catalyzes ATP-dependent phosphorylation of adenosylcobinamide and addition of GMP to adenosylcobinamide phosphate.</text>
</comment>
<evidence type="ECO:0000256" key="1">
    <source>
        <dbReference type="ARBA" id="ARBA00000312"/>
    </source>
</evidence>
<dbReference type="InterPro" id="IPR003203">
    <property type="entry name" value="CobU/CobP"/>
</dbReference>
<dbReference type="AlphaFoldDB" id="A0A7W9EWD3"/>
<organism evidence="17 18">
    <name type="scientific">Yoonia ponticola</name>
    <dbReference type="NCBI Taxonomy" id="1524255"/>
    <lineage>
        <taxon>Bacteria</taxon>
        <taxon>Pseudomonadati</taxon>
        <taxon>Pseudomonadota</taxon>
        <taxon>Alphaproteobacteria</taxon>
        <taxon>Rhodobacterales</taxon>
        <taxon>Paracoccaceae</taxon>
        <taxon>Yoonia</taxon>
    </lineage>
</organism>
<evidence type="ECO:0000256" key="12">
    <source>
        <dbReference type="ARBA" id="ARBA00022840"/>
    </source>
</evidence>
<dbReference type="CDD" id="cd00544">
    <property type="entry name" value="CobU"/>
    <property type="match status" value="1"/>
</dbReference>
<feature type="binding site" evidence="16">
    <location>
        <begin position="10"/>
        <end position="17"/>
    </location>
    <ligand>
        <name>GTP</name>
        <dbReference type="ChEBI" id="CHEBI:37565"/>
    </ligand>
</feature>
<evidence type="ECO:0000256" key="13">
    <source>
        <dbReference type="ARBA" id="ARBA00023134"/>
    </source>
</evidence>
<dbReference type="InterPro" id="IPR027417">
    <property type="entry name" value="P-loop_NTPase"/>
</dbReference>